<dbReference type="RefSeq" id="WP_341477120.1">
    <property type="nucleotide sequence ID" value="NZ_FXEG02000006.1"/>
</dbReference>
<evidence type="ECO:0000259" key="2">
    <source>
        <dbReference type="Pfam" id="PF02470"/>
    </source>
</evidence>
<dbReference type="GO" id="GO:0005576">
    <property type="term" value="C:extracellular region"/>
    <property type="evidence" value="ECO:0007669"/>
    <property type="project" value="TreeGrafter"/>
</dbReference>
<evidence type="ECO:0000313" key="4">
    <source>
        <dbReference type="EMBL" id="SOX57022.1"/>
    </source>
</evidence>
<reference evidence="4" key="1">
    <citation type="submission" date="2018-01" db="EMBL/GenBank/DDBJ databases">
        <authorList>
            <consortium name="Urmite Genomes"/>
        </authorList>
    </citation>
    <scope>NUCLEOTIDE SEQUENCE [LARGE SCALE GENOMIC DNA]</scope>
    <source>
        <strain evidence="4">AFP003</strain>
    </source>
</reference>
<dbReference type="InterPro" id="IPR005693">
    <property type="entry name" value="Mce"/>
</dbReference>
<protein>
    <submittedName>
        <fullName evidence="4">Virulence factor Mce family protein</fullName>
    </submittedName>
</protein>
<proteinExistence type="predicted"/>
<evidence type="ECO:0000259" key="3">
    <source>
        <dbReference type="Pfam" id="PF11887"/>
    </source>
</evidence>
<feature type="domain" description="Mammalian cell entry C-terminal" evidence="3">
    <location>
        <begin position="124"/>
        <end position="297"/>
    </location>
</feature>
<sequence>MTTTTTRRTWLPTRRRVLATVLALTLIGGVLTIVIRPATNPRTHLTAYFDNSNGVFANDDVRILGVTVGKIERIDPQPQQVKISFWVDAKYRVPADAKAVILSPSLVTARAIQLTPAYHAGPLLGDHAVIPRDRTAVPVEYDDFRQQLKKLTDTLQPTQPGGVSTLGSLINTAADNLRGQGAHMRDTVIQLSQTLSALGDHRADIFGTVKNLAMLASALQDSTEQMMQLNKNLAQVSGLIANDPNEIGQALDDFSAAVGDVKTFLAEHRDALGTTTDRLASITTELTNHLDDLKQVLHVTPTTLSNFVNIYHPAQAALAGALAINQFANPITFVCGAIQAASRLGAEQAAKLCVQYLAPIIKNRQYNFPPIGLNPFVGPIARPNEVTYSQDSLRPDYIPPQPAPNPPAKPPPPRTPPPPTPPPPRPPRSRHHQRRRCPPKPNRRIPPTGCGA</sequence>
<dbReference type="PANTHER" id="PTHR33371">
    <property type="entry name" value="INTERMEMBRANE PHOSPHOLIPID TRANSPORT SYSTEM BINDING PROTEIN MLAD-RELATED"/>
    <property type="match status" value="1"/>
</dbReference>
<evidence type="ECO:0000256" key="1">
    <source>
        <dbReference type="SAM" id="MobiDB-lite"/>
    </source>
</evidence>
<gene>
    <name evidence="4" type="ORF">MAAFP003_5734</name>
</gene>
<dbReference type="Pfam" id="PF02470">
    <property type="entry name" value="MlaD"/>
    <property type="match status" value="1"/>
</dbReference>
<accession>A0A2K4YJR0</accession>
<dbReference type="Proteomes" id="UP000236318">
    <property type="component" value="Unassembled WGS sequence"/>
</dbReference>
<keyword evidence="5" id="KW-1185">Reference proteome</keyword>
<dbReference type="InterPro" id="IPR024516">
    <property type="entry name" value="Mce_C"/>
</dbReference>
<organism evidence="4 5">
    <name type="scientific">Mycobacterium ahvazicum</name>
    <dbReference type="NCBI Taxonomy" id="1964395"/>
    <lineage>
        <taxon>Bacteria</taxon>
        <taxon>Bacillati</taxon>
        <taxon>Actinomycetota</taxon>
        <taxon>Actinomycetes</taxon>
        <taxon>Mycobacteriales</taxon>
        <taxon>Mycobacteriaceae</taxon>
        <taxon>Mycobacterium</taxon>
        <taxon>Mycobacterium simiae complex</taxon>
    </lineage>
</organism>
<dbReference type="InterPro" id="IPR052336">
    <property type="entry name" value="MlaD_Phospholipid_Transporter"/>
</dbReference>
<evidence type="ECO:0000313" key="5">
    <source>
        <dbReference type="Proteomes" id="UP000236318"/>
    </source>
</evidence>
<feature type="region of interest" description="Disordered" evidence="1">
    <location>
        <begin position="390"/>
        <end position="452"/>
    </location>
</feature>
<feature type="compositionally biased region" description="Pro residues" evidence="1">
    <location>
        <begin position="397"/>
        <end position="426"/>
    </location>
</feature>
<dbReference type="NCBIfam" id="TIGR00996">
    <property type="entry name" value="Mtu_fam_mce"/>
    <property type="match status" value="1"/>
</dbReference>
<dbReference type="InterPro" id="IPR003399">
    <property type="entry name" value="Mce/MlaD"/>
</dbReference>
<dbReference type="PANTHER" id="PTHR33371:SF4">
    <property type="entry name" value="INTERMEMBRANE PHOSPHOLIPID TRANSPORT SYSTEM BINDING PROTEIN MLAD"/>
    <property type="match status" value="1"/>
</dbReference>
<name>A0A2K4YJR0_9MYCO</name>
<dbReference type="AlphaFoldDB" id="A0A2K4YJR0"/>
<feature type="compositionally biased region" description="Basic residues" evidence="1">
    <location>
        <begin position="427"/>
        <end position="443"/>
    </location>
</feature>
<dbReference type="Pfam" id="PF11887">
    <property type="entry name" value="Mce4_CUP1"/>
    <property type="match status" value="1"/>
</dbReference>
<feature type="domain" description="Mce/MlaD" evidence="2">
    <location>
        <begin position="43"/>
        <end position="116"/>
    </location>
</feature>
<dbReference type="EMBL" id="FXEG02000006">
    <property type="protein sequence ID" value="SOX57022.1"/>
    <property type="molecule type" value="Genomic_DNA"/>
</dbReference>
<comment type="caution">
    <text evidence="4">The sequence shown here is derived from an EMBL/GenBank/DDBJ whole genome shotgun (WGS) entry which is preliminary data.</text>
</comment>